<dbReference type="SMART" id="SM00903">
    <property type="entry name" value="Flavin_Reduct"/>
    <property type="match status" value="1"/>
</dbReference>
<evidence type="ECO:0000256" key="4">
    <source>
        <dbReference type="ARBA" id="ARBA00038054"/>
    </source>
</evidence>
<dbReference type="KEGG" id="luo:HHL09_10845"/>
<dbReference type="Pfam" id="PF01613">
    <property type="entry name" value="Flavin_Reduct"/>
    <property type="match status" value="1"/>
</dbReference>
<dbReference type="EMBL" id="CP051774">
    <property type="protein sequence ID" value="QJE96259.1"/>
    <property type="molecule type" value="Genomic_DNA"/>
</dbReference>
<dbReference type="SUPFAM" id="SSF50475">
    <property type="entry name" value="FMN-binding split barrel"/>
    <property type="match status" value="1"/>
</dbReference>
<protein>
    <submittedName>
        <fullName evidence="6">Flavin reductase family protein</fullName>
    </submittedName>
</protein>
<accession>A0A858RIK7</accession>
<dbReference type="InterPro" id="IPR002563">
    <property type="entry name" value="Flavin_Rdtase-like_dom"/>
</dbReference>
<comment type="similarity">
    <text evidence="4">Belongs to the flavoredoxin family.</text>
</comment>
<dbReference type="PANTHER" id="PTHR33798">
    <property type="entry name" value="FLAVOPROTEIN OXYGENASE"/>
    <property type="match status" value="1"/>
</dbReference>
<organism evidence="6 7">
    <name type="scientific">Luteolibacter luteus</name>
    <dbReference type="NCBI Taxonomy" id="2728835"/>
    <lineage>
        <taxon>Bacteria</taxon>
        <taxon>Pseudomonadati</taxon>
        <taxon>Verrucomicrobiota</taxon>
        <taxon>Verrucomicrobiia</taxon>
        <taxon>Verrucomicrobiales</taxon>
        <taxon>Verrucomicrobiaceae</taxon>
        <taxon>Luteolibacter</taxon>
    </lineage>
</organism>
<comment type="cofactor">
    <cofactor evidence="1">
        <name>FMN</name>
        <dbReference type="ChEBI" id="CHEBI:58210"/>
    </cofactor>
</comment>
<evidence type="ECO:0000313" key="7">
    <source>
        <dbReference type="Proteomes" id="UP000501812"/>
    </source>
</evidence>
<dbReference type="Gene3D" id="2.30.110.10">
    <property type="entry name" value="Electron Transport, Fmn-binding Protein, Chain A"/>
    <property type="match status" value="1"/>
</dbReference>
<keyword evidence="7" id="KW-1185">Reference proteome</keyword>
<keyword evidence="3" id="KW-0288">FMN</keyword>
<evidence type="ECO:0000256" key="2">
    <source>
        <dbReference type="ARBA" id="ARBA00022630"/>
    </source>
</evidence>
<evidence type="ECO:0000313" key="6">
    <source>
        <dbReference type="EMBL" id="QJE96259.1"/>
    </source>
</evidence>
<proteinExistence type="inferred from homology"/>
<name>A0A858RIK7_9BACT</name>
<dbReference type="Proteomes" id="UP000501812">
    <property type="component" value="Chromosome"/>
</dbReference>
<evidence type="ECO:0000256" key="1">
    <source>
        <dbReference type="ARBA" id="ARBA00001917"/>
    </source>
</evidence>
<sequence length="200" mass="21703">MELDLLGTHADRAYAILAGLVMPRPIAWVTTLNEDGSVNAAPFSFFNVFGDDPPLVIFAPGDRADGTPKDSARNAKRSGEFVVNLVSEQMKEAMNLTAATLPNGVSEIPHAGLETLASSVVAPPRIAGVPAALECKVHSTQEIGSNRIILGIVHRVHVDESILDQEALRIRQELYHPVGRMGSPNWYCHTADLFEMVRPK</sequence>
<evidence type="ECO:0000256" key="3">
    <source>
        <dbReference type="ARBA" id="ARBA00022643"/>
    </source>
</evidence>
<dbReference type="InterPro" id="IPR012349">
    <property type="entry name" value="Split_barrel_FMN-bd"/>
</dbReference>
<feature type="domain" description="Flavin reductase like" evidence="5">
    <location>
        <begin position="22"/>
        <end position="177"/>
    </location>
</feature>
<evidence type="ECO:0000259" key="5">
    <source>
        <dbReference type="SMART" id="SM00903"/>
    </source>
</evidence>
<keyword evidence="2" id="KW-0285">Flavoprotein</keyword>
<dbReference type="PANTHER" id="PTHR33798:SF5">
    <property type="entry name" value="FLAVIN REDUCTASE LIKE DOMAIN-CONTAINING PROTEIN"/>
    <property type="match status" value="1"/>
</dbReference>
<reference evidence="6 7" key="1">
    <citation type="submission" date="2020-04" db="EMBL/GenBank/DDBJ databases">
        <title>Luteolibacter sp. G-1-1-1 isolated from soil.</title>
        <authorList>
            <person name="Dahal R.H."/>
        </authorList>
    </citation>
    <scope>NUCLEOTIDE SEQUENCE [LARGE SCALE GENOMIC DNA]</scope>
    <source>
        <strain evidence="6 7">G-1-1-1</strain>
    </source>
</reference>
<dbReference type="RefSeq" id="WP_169454660.1">
    <property type="nucleotide sequence ID" value="NZ_CP051774.1"/>
</dbReference>
<gene>
    <name evidence="6" type="ORF">HHL09_10845</name>
</gene>
<dbReference type="GO" id="GO:0010181">
    <property type="term" value="F:FMN binding"/>
    <property type="evidence" value="ECO:0007669"/>
    <property type="project" value="InterPro"/>
</dbReference>
<dbReference type="AlphaFoldDB" id="A0A858RIK7"/>
<dbReference type="GO" id="GO:0016646">
    <property type="term" value="F:oxidoreductase activity, acting on the CH-NH group of donors, NAD or NADP as acceptor"/>
    <property type="evidence" value="ECO:0007669"/>
    <property type="project" value="UniProtKB-ARBA"/>
</dbReference>